<comment type="subcellular location">
    <subcellularLocation>
        <location evidence="1">Cytoplasm</location>
    </subcellularLocation>
</comment>
<dbReference type="EMBL" id="QEIN01000085">
    <property type="protein sequence ID" value="RCV58694.1"/>
    <property type="molecule type" value="Genomic_DNA"/>
</dbReference>
<dbReference type="InterPro" id="IPR000682">
    <property type="entry name" value="PCMT"/>
</dbReference>
<name>A0A368T5C4_9ACTN</name>
<evidence type="ECO:0000256" key="1">
    <source>
        <dbReference type="ARBA" id="ARBA00004496"/>
    </source>
</evidence>
<dbReference type="InterPro" id="IPR029063">
    <property type="entry name" value="SAM-dependent_MTases_sf"/>
</dbReference>
<evidence type="ECO:0000256" key="5">
    <source>
        <dbReference type="ARBA" id="ARBA00022490"/>
    </source>
</evidence>
<evidence type="ECO:0000313" key="14">
    <source>
        <dbReference type="Proteomes" id="UP000253318"/>
    </source>
</evidence>
<keyword evidence="6 13" id="KW-0489">Methyltransferase</keyword>
<evidence type="ECO:0000313" key="13">
    <source>
        <dbReference type="EMBL" id="RCV58694.1"/>
    </source>
</evidence>
<sequence>MGRPQTRRSAPAAHSRQRRKRRRAARTGRRRQVSGPEADRLQAALLAELADGGHLIEEWCPAFAAARRHEFIPDTVWAQEDGRPRLLSRAESPSEWLRACYTDQPVAVQLDDGDESGRGYVSSSASMPSIVADMLTALDAEPGMRVLEIGTGTGWNAALLAARLGAEHLTTIEVDPGLAEQARDALKRTGFGGVTVVTGDGAAGHPEQAPYDRVLSTAAVQRVPIAWVKQARPGGRIITPWGTAFHNGTLAHLTVHQDGTASGHFGGDVGFMWMREQRTPHGAVEDRIRPEHHFTETTTDLHPFHVLADFDASFTIGVRVPAVKSTLVYDGDIPGNTSYTVYLMAPDSGSWASWRITPDTTGRYRVRQHGPRQLFAELAAAYEWWETAGRPSHDRFGLTATSRDQQQIWLDQPENVIGEPPPVPLLDPSQPRSG</sequence>
<comment type="caution">
    <text evidence="13">The sequence shown here is derived from an EMBL/GenBank/DDBJ whole genome shotgun (WGS) entry which is preliminary data.</text>
</comment>
<reference evidence="13 14" key="1">
    <citation type="submission" date="2018-04" db="EMBL/GenBank/DDBJ databases">
        <title>Novel actinobacteria from marine sediment.</title>
        <authorList>
            <person name="Ng Z.Y."/>
            <person name="Tan G.Y.A."/>
        </authorList>
    </citation>
    <scope>NUCLEOTIDE SEQUENCE [LARGE SCALE GENOMIC DNA]</scope>
    <source>
        <strain evidence="13 14">TPS81</strain>
    </source>
</reference>
<dbReference type="GO" id="GO:0032259">
    <property type="term" value="P:methylation"/>
    <property type="evidence" value="ECO:0007669"/>
    <property type="project" value="UniProtKB-KW"/>
</dbReference>
<dbReference type="PANTHER" id="PTHR11579:SF0">
    <property type="entry name" value="PROTEIN-L-ISOASPARTATE(D-ASPARTATE) O-METHYLTRANSFERASE"/>
    <property type="match status" value="1"/>
</dbReference>
<dbReference type="Proteomes" id="UP000253318">
    <property type="component" value="Unassembled WGS sequence"/>
</dbReference>
<accession>A0A368T5C4</accession>
<proteinExistence type="inferred from homology"/>
<protein>
    <recommendedName>
        <fullName evidence="4">Protein-L-isoaspartate O-methyltransferase</fullName>
        <ecNumber evidence="3">2.1.1.77</ecNumber>
    </recommendedName>
    <alternativeName>
        <fullName evidence="11">L-isoaspartyl protein carboxyl methyltransferase</fullName>
    </alternativeName>
    <alternativeName>
        <fullName evidence="9">Protein L-isoaspartyl methyltransferase</fullName>
    </alternativeName>
    <alternativeName>
        <fullName evidence="10">Protein-beta-aspartate methyltransferase</fullName>
    </alternativeName>
</protein>
<evidence type="ECO:0000256" key="3">
    <source>
        <dbReference type="ARBA" id="ARBA00011890"/>
    </source>
</evidence>
<feature type="region of interest" description="Disordered" evidence="12">
    <location>
        <begin position="1"/>
        <end position="37"/>
    </location>
</feature>
<feature type="compositionally biased region" description="Basic residues" evidence="12">
    <location>
        <begin position="15"/>
        <end position="32"/>
    </location>
</feature>
<evidence type="ECO:0000256" key="8">
    <source>
        <dbReference type="ARBA" id="ARBA00022691"/>
    </source>
</evidence>
<dbReference type="OrthoDB" id="4035289at2"/>
<evidence type="ECO:0000256" key="6">
    <source>
        <dbReference type="ARBA" id="ARBA00022603"/>
    </source>
</evidence>
<evidence type="ECO:0000256" key="11">
    <source>
        <dbReference type="ARBA" id="ARBA00031350"/>
    </source>
</evidence>
<evidence type="ECO:0000256" key="2">
    <source>
        <dbReference type="ARBA" id="ARBA00005369"/>
    </source>
</evidence>
<evidence type="ECO:0000256" key="9">
    <source>
        <dbReference type="ARBA" id="ARBA00030757"/>
    </source>
</evidence>
<dbReference type="GO" id="GO:0005737">
    <property type="term" value="C:cytoplasm"/>
    <property type="evidence" value="ECO:0007669"/>
    <property type="project" value="UniProtKB-SubCell"/>
</dbReference>
<dbReference type="PANTHER" id="PTHR11579">
    <property type="entry name" value="PROTEIN-L-ISOASPARTATE O-METHYLTRANSFERASE"/>
    <property type="match status" value="1"/>
</dbReference>
<keyword evidence="8" id="KW-0949">S-adenosyl-L-methionine</keyword>
<organism evidence="13 14">
    <name type="scientific">Marinitenerispora sediminis</name>
    <dbReference type="NCBI Taxonomy" id="1931232"/>
    <lineage>
        <taxon>Bacteria</taxon>
        <taxon>Bacillati</taxon>
        <taxon>Actinomycetota</taxon>
        <taxon>Actinomycetes</taxon>
        <taxon>Streptosporangiales</taxon>
        <taxon>Nocardiopsidaceae</taxon>
        <taxon>Marinitenerispora</taxon>
    </lineage>
</organism>
<evidence type="ECO:0000256" key="4">
    <source>
        <dbReference type="ARBA" id="ARBA00013346"/>
    </source>
</evidence>
<dbReference type="AlphaFoldDB" id="A0A368T5C4"/>
<keyword evidence="7 13" id="KW-0808">Transferase</keyword>
<keyword evidence="14" id="KW-1185">Reference proteome</keyword>
<dbReference type="Pfam" id="PF01135">
    <property type="entry name" value="PCMT"/>
    <property type="match status" value="1"/>
</dbReference>
<gene>
    <name evidence="13" type="ORF">DEF24_12470</name>
</gene>
<dbReference type="CDD" id="cd02440">
    <property type="entry name" value="AdoMet_MTases"/>
    <property type="match status" value="1"/>
</dbReference>
<dbReference type="SUPFAM" id="SSF53335">
    <property type="entry name" value="S-adenosyl-L-methionine-dependent methyltransferases"/>
    <property type="match status" value="1"/>
</dbReference>
<evidence type="ECO:0000256" key="7">
    <source>
        <dbReference type="ARBA" id="ARBA00022679"/>
    </source>
</evidence>
<dbReference type="EC" id="2.1.1.77" evidence="3"/>
<evidence type="ECO:0000256" key="12">
    <source>
        <dbReference type="SAM" id="MobiDB-lite"/>
    </source>
</evidence>
<comment type="similarity">
    <text evidence="2">Belongs to the methyltransferase superfamily. L-isoaspartyl/D-aspartyl protein methyltransferase family.</text>
</comment>
<keyword evidence="5" id="KW-0963">Cytoplasm</keyword>
<feature type="region of interest" description="Disordered" evidence="12">
    <location>
        <begin position="409"/>
        <end position="434"/>
    </location>
</feature>
<evidence type="ECO:0000256" key="10">
    <source>
        <dbReference type="ARBA" id="ARBA00031323"/>
    </source>
</evidence>
<dbReference type="Gene3D" id="3.40.50.150">
    <property type="entry name" value="Vaccinia Virus protein VP39"/>
    <property type="match status" value="1"/>
</dbReference>
<dbReference type="GO" id="GO:0004719">
    <property type="term" value="F:protein-L-isoaspartate (D-aspartate) O-methyltransferase activity"/>
    <property type="evidence" value="ECO:0007669"/>
    <property type="project" value="UniProtKB-EC"/>
</dbReference>